<dbReference type="Proteomes" id="UP000664169">
    <property type="component" value="Unassembled WGS sequence"/>
</dbReference>
<proteinExistence type="predicted"/>
<protein>
    <submittedName>
        <fullName evidence="1">Uncharacterized protein</fullName>
    </submittedName>
</protein>
<sequence length="114" mass="12477">MWTVALTQNTLLLGATGDINELLTKLNRSIASLPSLFASQGFREPSYSNEDGLDPSRLLPRGIQTARDAAIESRKTIFAHPLAYSPSPSRYTIPLKLDAVCVSHVGNQRHVAIF</sequence>
<name>A0A8H3FWV7_9LECA</name>
<organism evidence="1 2">
    <name type="scientific">Gomphillus americanus</name>
    <dbReference type="NCBI Taxonomy" id="1940652"/>
    <lineage>
        <taxon>Eukaryota</taxon>
        <taxon>Fungi</taxon>
        <taxon>Dikarya</taxon>
        <taxon>Ascomycota</taxon>
        <taxon>Pezizomycotina</taxon>
        <taxon>Lecanoromycetes</taxon>
        <taxon>OSLEUM clade</taxon>
        <taxon>Ostropomycetidae</taxon>
        <taxon>Ostropales</taxon>
        <taxon>Graphidaceae</taxon>
        <taxon>Gomphilloideae</taxon>
        <taxon>Gomphillus</taxon>
    </lineage>
</organism>
<keyword evidence="2" id="KW-1185">Reference proteome</keyword>
<comment type="caution">
    <text evidence="1">The sequence shown here is derived from an EMBL/GenBank/DDBJ whole genome shotgun (WGS) entry which is preliminary data.</text>
</comment>
<dbReference type="AlphaFoldDB" id="A0A8H3FWV7"/>
<dbReference type="EMBL" id="CAJPDQ010000039">
    <property type="protein sequence ID" value="CAF9931515.1"/>
    <property type="molecule type" value="Genomic_DNA"/>
</dbReference>
<gene>
    <name evidence="1" type="ORF">GOMPHAMPRED_005929</name>
</gene>
<evidence type="ECO:0000313" key="1">
    <source>
        <dbReference type="EMBL" id="CAF9931515.1"/>
    </source>
</evidence>
<reference evidence="1" key="1">
    <citation type="submission" date="2021-03" db="EMBL/GenBank/DDBJ databases">
        <authorList>
            <person name="Tagirdzhanova G."/>
        </authorList>
    </citation>
    <scope>NUCLEOTIDE SEQUENCE</scope>
</reference>
<accession>A0A8H3FWV7</accession>
<evidence type="ECO:0000313" key="2">
    <source>
        <dbReference type="Proteomes" id="UP000664169"/>
    </source>
</evidence>